<name>A0A8H7S3F8_9FUNG</name>
<feature type="transmembrane region" description="Helical" evidence="6">
    <location>
        <begin position="539"/>
        <end position="557"/>
    </location>
</feature>
<keyword evidence="3 6" id="KW-0812">Transmembrane</keyword>
<feature type="transmembrane region" description="Helical" evidence="6">
    <location>
        <begin position="443"/>
        <end position="463"/>
    </location>
</feature>
<evidence type="ECO:0000256" key="3">
    <source>
        <dbReference type="ARBA" id="ARBA00022692"/>
    </source>
</evidence>
<keyword evidence="9" id="KW-1185">Reference proteome</keyword>
<dbReference type="GO" id="GO:0022857">
    <property type="term" value="F:transmembrane transporter activity"/>
    <property type="evidence" value="ECO:0007669"/>
    <property type="project" value="InterPro"/>
</dbReference>
<protein>
    <recommendedName>
        <fullName evidence="7">Major facilitator superfamily (MFS) profile domain-containing protein</fullName>
    </recommendedName>
</protein>
<dbReference type="Pfam" id="PF07690">
    <property type="entry name" value="MFS_1"/>
    <property type="match status" value="1"/>
</dbReference>
<dbReference type="SUPFAM" id="SSF103473">
    <property type="entry name" value="MFS general substrate transporter"/>
    <property type="match status" value="1"/>
</dbReference>
<feature type="transmembrane region" description="Helical" evidence="6">
    <location>
        <begin position="224"/>
        <end position="243"/>
    </location>
</feature>
<evidence type="ECO:0000259" key="7">
    <source>
        <dbReference type="PROSITE" id="PS50850"/>
    </source>
</evidence>
<evidence type="ECO:0000313" key="9">
    <source>
        <dbReference type="Proteomes" id="UP000646827"/>
    </source>
</evidence>
<dbReference type="OrthoDB" id="3936150at2759"/>
<dbReference type="InterPro" id="IPR011701">
    <property type="entry name" value="MFS"/>
</dbReference>
<feature type="transmembrane region" description="Helical" evidence="6">
    <location>
        <begin position="170"/>
        <end position="196"/>
    </location>
</feature>
<proteinExistence type="predicted"/>
<feature type="transmembrane region" description="Helical" evidence="6">
    <location>
        <begin position="563"/>
        <end position="582"/>
    </location>
</feature>
<dbReference type="GO" id="GO:0016020">
    <property type="term" value="C:membrane"/>
    <property type="evidence" value="ECO:0007669"/>
    <property type="project" value="UniProtKB-SubCell"/>
</dbReference>
<feature type="transmembrane region" description="Helical" evidence="6">
    <location>
        <begin position="403"/>
        <end position="423"/>
    </location>
</feature>
<evidence type="ECO:0000256" key="5">
    <source>
        <dbReference type="ARBA" id="ARBA00023136"/>
    </source>
</evidence>
<evidence type="ECO:0000256" key="4">
    <source>
        <dbReference type="ARBA" id="ARBA00022989"/>
    </source>
</evidence>
<evidence type="ECO:0000256" key="6">
    <source>
        <dbReference type="SAM" id="Phobius"/>
    </source>
</evidence>
<dbReference type="PANTHER" id="PTHR23511:SF5">
    <property type="entry name" value="MAJOR FACILITATOR-TYPE TRANSPORTER HXNZ-RELATED"/>
    <property type="match status" value="1"/>
</dbReference>
<evidence type="ECO:0000256" key="1">
    <source>
        <dbReference type="ARBA" id="ARBA00004141"/>
    </source>
</evidence>
<keyword evidence="2" id="KW-0813">Transport</keyword>
<dbReference type="Gene3D" id="1.20.1250.20">
    <property type="entry name" value="MFS general substrate transporter like domains"/>
    <property type="match status" value="2"/>
</dbReference>
<dbReference type="EMBL" id="JAEPRB010000073">
    <property type="protein sequence ID" value="KAG2222839.1"/>
    <property type="molecule type" value="Genomic_DNA"/>
</dbReference>
<evidence type="ECO:0000256" key="2">
    <source>
        <dbReference type="ARBA" id="ARBA00022448"/>
    </source>
</evidence>
<sequence>MAPPSHNFTRLPTNDEEASLRPEAAAALASTVSHDDILDGLLTKVGYGTFQRRLLIMCGLGWLADNTVIIILPRVQDHFDVSDNWIGSLSSSLFTGMMFGAFFWGAYSDSRGRKTPYTSTLTIATIIGLLSSFAFSFWSLCLTLFFLGFGVGGNMPTDGALYLEFLPKKYHYLLTFMSVFFSLGAVLASMLGYAILPYASCPEPTVTDPTPMCDVSVQNNGWRYMLAGAALTTLIMVLVRSFWLRLPETPKFLLSRDRRKETVMILQDIARINGQQVQIDSSDIPHSMSSMRSSNQNDEEEMLLNMEQRDGIRSRRVSAEMDLNYVDDPTVPMTQTSHNEDGGDRVVDEHHHDTNITTIAAATDTTSTRRMTTMSETIYDDTMEEKVSKWKLLFGPKWRRTTILVWCIWAFTATAFTMFNVFLPKYLETLGFQGEEIRTRKDVYWDYMIYSLAGVPGSVLASYMIETRLGRKGTMALSSFGSSLSLFLFSIISSRVTMLLSSSAVSFLATLLYAVIYGYTPEVFDTSVRGTAVGTSSGLSRVAGIVSPIVCGILFTIATALPLYVSIVGFGIVGICVVLLPYETRGMGKD</sequence>
<accession>A0A8H7S3F8</accession>
<evidence type="ECO:0000313" key="8">
    <source>
        <dbReference type="EMBL" id="KAG2222839.1"/>
    </source>
</evidence>
<dbReference type="AlphaFoldDB" id="A0A8H7S3F8"/>
<feature type="transmembrane region" description="Helical" evidence="6">
    <location>
        <begin position="54"/>
        <end position="73"/>
    </location>
</feature>
<comment type="caution">
    <text evidence="8">The sequence shown here is derived from an EMBL/GenBank/DDBJ whole genome shotgun (WGS) entry which is preliminary data.</text>
</comment>
<organism evidence="8 9">
    <name type="scientific">Circinella minor</name>
    <dbReference type="NCBI Taxonomy" id="1195481"/>
    <lineage>
        <taxon>Eukaryota</taxon>
        <taxon>Fungi</taxon>
        <taxon>Fungi incertae sedis</taxon>
        <taxon>Mucoromycota</taxon>
        <taxon>Mucoromycotina</taxon>
        <taxon>Mucoromycetes</taxon>
        <taxon>Mucorales</taxon>
        <taxon>Lichtheimiaceae</taxon>
        <taxon>Circinella</taxon>
    </lineage>
</organism>
<keyword evidence="4 6" id="KW-1133">Transmembrane helix</keyword>
<dbReference type="CDD" id="cd17316">
    <property type="entry name" value="MFS_SV2_like"/>
    <property type="match status" value="1"/>
</dbReference>
<dbReference type="PROSITE" id="PS50850">
    <property type="entry name" value="MFS"/>
    <property type="match status" value="1"/>
</dbReference>
<dbReference type="Proteomes" id="UP000646827">
    <property type="component" value="Unassembled WGS sequence"/>
</dbReference>
<keyword evidence="5 6" id="KW-0472">Membrane</keyword>
<feature type="transmembrane region" description="Helical" evidence="6">
    <location>
        <begin position="85"/>
        <end position="107"/>
    </location>
</feature>
<comment type="subcellular location">
    <subcellularLocation>
        <location evidence="1">Membrane</location>
        <topology evidence="1">Multi-pass membrane protein</topology>
    </subcellularLocation>
</comment>
<dbReference type="InterPro" id="IPR020846">
    <property type="entry name" value="MFS_dom"/>
</dbReference>
<feature type="transmembrane region" description="Helical" evidence="6">
    <location>
        <begin position="498"/>
        <end position="519"/>
    </location>
</feature>
<dbReference type="PANTHER" id="PTHR23511">
    <property type="entry name" value="SYNAPTIC VESICLE GLYCOPROTEIN 2"/>
    <property type="match status" value="1"/>
</dbReference>
<feature type="transmembrane region" description="Helical" evidence="6">
    <location>
        <begin position="475"/>
        <end position="492"/>
    </location>
</feature>
<reference evidence="8 9" key="1">
    <citation type="submission" date="2020-12" db="EMBL/GenBank/DDBJ databases">
        <title>Metabolic potential, ecology and presence of endohyphal bacteria is reflected in genomic diversity of Mucoromycotina.</title>
        <authorList>
            <person name="Muszewska A."/>
            <person name="Okrasinska A."/>
            <person name="Steczkiewicz K."/>
            <person name="Drgas O."/>
            <person name="Orlowska M."/>
            <person name="Perlinska-Lenart U."/>
            <person name="Aleksandrzak-Piekarczyk T."/>
            <person name="Szatraj K."/>
            <person name="Zielenkiewicz U."/>
            <person name="Pilsyk S."/>
            <person name="Malc E."/>
            <person name="Mieczkowski P."/>
            <person name="Kruszewska J.S."/>
            <person name="Biernat P."/>
            <person name="Pawlowska J."/>
        </authorList>
    </citation>
    <scope>NUCLEOTIDE SEQUENCE [LARGE SCALE GENOMIC DNA]</scope>
    <source>
        <strain evidence="8 9">CBS 142.35</strain>
    </source>
</reference>
<feature type="domain" description="Major facilitator superfamily (MFS) profile" evidence="7">
    <location>
        <begin position="41"/>
        <end position="586"/>
    </location>
</feature>
<gene>
    <name evidence="8" type="ORF">INT45_000454</name>
</gene>
<feature type="transmembrane region" description="Helical" evidence="6">
    <location>
        <begin position="119"/>
        <end position="138"/>
    </location>
</feature>
<dbReference type="InterPro" id="IPR036259">
    <property type="entry name" value="MFS_trans_sf"/>
</dbReference>